<proteinExistence type="inferred from homology"/>
<dbReference type="SUPFAM" id="SSF140959">
    <property type="entry name" value="Indolic compounds 2,3-dioxygenase-like"/>
    <property type="match status" value="1"/>
</dbReference>
<dbReference type="GO" id="GO:0005737">
    <property type="term" value="C:cytoplasm"/>
    <property type="evidence" value="ECO:0007669"/>
    <property type="project" value="TreeGrafter"/>
</dbReference>
<evidence type="ECO:0000256" key="4">
    <source>
        <dbReference type="PIRSR" id="PIRSR600898-1"/>
    </source>
</evidence>
<accession>A0A2I1D964</accession>
<comment type="catalytic activity">
    <reaction evidence="5">
        <text>L-tryptophan + O2 = N-formyl-L-kynurenine</text>
        <dbReference type="Rhea" id="RHEA:24536"/>
        <dbReference type="ChEBI" id="CHEBI:15379"/>
        <dbReference type="ChEBI" id="CHEBI:57912"/>
        <dbReference type="ChEBI" id="CHEBI:58629"/>
    </reaction>
</comment>
<dbReference type="Proteomes" id="UP000234254">
    <property type="component" value="Unassembled WGS sequence"/>
</dbReference>
<keyword evidence="7" id="KW-1185">Reference proteome</keyword>
<dbReference type="Gene3D" id="1.20.58.480">
    <property type="match status" value="1"/>
</dbReference>
<dbReference type="GO" id="GO:0020037">
    <property type="term" value="F:heme binding"/>
    <property type="evidence" value="ECO:0007669"/>
    <property type="project" value="UniProtKB-UniRule"/>
</dbReference>
<dbReference type="GO" id="GO:0046872">
    <property type="term" value="F:metal ion binding"/>
    <property type="evidence" value="ECO:0007669"/>
    <property type="project" value="UniProtKB-UniRule"/>
</dbReference>
<sequence>MLSTPEIILDKYHISLRNGFLPDTVPLRKLSCSYFSPWEQIVGELPTHIRSGTAREAIDKLPVLSTSHLQSEPEWRRAYVLLAYLTHAYIWGGEKPKERLPPSIACPFIDVSNHLELPPCATYAALNLWNFATPSPDTDLTDPDNLSVTASLTGTKDEEWFFMVSDAIEARGAPLILSMLDAIHAAAVDDAHRVRILLDQFNTGLQDLGVLLERMYEKCDPNVFYHQLRPYLAGSKNMASAGLPNGVFYDLGDGKGSWHQYSGGSNAQSSLIQAFDIFLGVEHSATGDPKSTTSPSKNSYIQGMRNYMPGPHRRFLEMLTRVSNIREYAMSHKADSPVRDAFNAAVMSLGAFRDRHIRMVTRYIIMPAKTKAPAGMPAQMNLATTTTSQMSHHVGDATSGIHGTGGTDLIPFLKQTRDTTKATASYAD</sequence>
<evidence type="ECO:0000256" key="5">
    <source>
        <dbReference type="RuleBase" id="RU369119"/>
    </source>
</evidence>
<dbReference type="InterPro" id="IPR000898">
    <property type="entry name" value="Indolamine_dOase"/>
</dbReference>
<dbReference type="PANTHER" id="PTHR28657">
    <property type="entry name" value="INDOLEAMINE 2,3-DIOXYGENASE"/>
    <property type="match status" value="1"/>
</dbReference>
<feature type="binding site" description="proximal binding residue" evidence="4">
    <location>
        <position position="356"/>
    </location>
    <ligand>
        <name>heme b</name>
        <dbReference type="ChEBI" id="CHEBI:60344"/>
    </ligand>
    <ligandPart>
        <name>Fe</name>
        <dbReference type="ChEBI" id="CHEBI:18248"/>
    </ligandPart>
</feature>
<keyword evidence="2 4" id="KW-0479">Metal-binding</keyword>
<evidence type="ECO:0000256" key="1">
    <source>
        <dbReference type="ARBA" id="ARBA00007119"/>
    </source>
</evidence>
<dbReference type="GO" id="GO:0019441">
    <property type="term" value="P:L-tryptophan catabolic process to kynurenine"/>
    <property type="evidence" value="ECO:0007669"/>
    <property type="project" value="UniProtKB-UniRule"/>
</dbReference>
<keyword evidence="5" id="KW-0560">Oxidoreductase</keyword>
<dbReference type="EMBL" id="MSFM01000003">
    <property type="protein sequence ID" value="PKY06422.1"/>
    <property type="molecule type" value="Genomic_DNA"/>
</dbReference>
<dbReference type="PANTHER" id="PTHR28657:SF10">
    <property type="entry name" value="INDOLEAMINE 2,3-DIOXYGENASE"/>
    <property type="match status" value="1"/>
</dbReference>
<protein>
    <recommendedName>
        <fullName evidence="5">Indoleamine 2,3-dioxygenase</fullName>
        <ecNumber evidence="5">1.13.11.52</ecNumber>
    </recommendedName>
</protein>
<dbReference type="RefSeq" id="XP_024695016.1">
    <property type="nucleotide sequence ID" value="XM_024833324.1"/>
</dbReference>
<evidence type="ECO:0000313" key="6">
    <source>
        <dbReference type="EMBL" id="PKY06422.1"/>
    </source>
</evidence>
<comment type="similarity">
    <text evidence="1 5">Belongs to the indoleamine 2,3-dioxygenase family.</text>
</comment>
<dbReference type="FunFam" id="1.20.58.480:FF:000004">
    <property type="entry name" value="Indoleamine 2,3-dioxygenase subfamily"/>
    <property type="match status" value="1"/>
</dbReference>
<dbReference type="GeneID" id="36540848"/>
<reference evidence="6" key="1">
    <citation type="submission" date="2016-12" db="EMBL/GenBank/DDBJ databases">
        <title>The genomes of Aspergillus section Nigri reveals drivers in fungal speciation.</title>
        <authorList>
            <consortium name="DOE Joint Genome Institute"/>
            <person name="Vesth T.C."/>
            <person name="Nybo J."/>
            <person name="Theobald S."/>
            <person name="Brandl J."/>
            <person name="Frisvad J.C."/>
            <person name="Nielsen K.F."/>
            <person name="Lyhne E.K."/>
            <person name="Kogle M.E."/>
            <person name="Kuo A."/>
            <person name="Riley R."/>
            <person name="Clum A."/>
            <person name="Nolan M."/>
            <person name="Lipzen A."/>
            <person name="Salamov A."/>
            <person name="Henrissat B."/>
            <person name="Wiebenga A."/>
            <person name="De vries R.P."/>
            <person name="Grigoriev I.V."/>
            <person name="Mortensen U.H."/>
            <person name="Andersen M.R."/>
            <person name="Baker S.E."/>
        </authorList>
    </citation>
    <scope>NUCLEOTIDE SEQUENCE</scope>
    <source>
        <strain evidence="6">IBT 28561</strain>
    </source>
</reference>
<keyword evidence="4 5" id="KW-0349">Heme</keyword>
<organism evidence="6 7">
    <name type="scientific">Aspergillus campestris (strain IBT 28561)</name>
    <dbReference type="NCBI Taxonomy" id="1392248"/>
    <lineage>
        <taxon>Eukaryota</taxon>
        <taxon>Fungi</taxon>
        <taxon>Dikarya</taxon>
        <taxon>Ascomycota</taxon>
        <taxon>Pezizomycotina</taxon>
        <taxon>Eurotiomycetes</taxon>
        <taxon>Eurotiomycetidae</taxon>
        <taxon>Eurotiales</taxon>
        <taxon>Aspergillaceae</taxon>
        <taxon>Aspergillus</taxon>
        <taxon>Aspergillus subgen. Circumdati</taxon>
    </lineage>
</organism>
<gene>
    <name evidence="6" type="ORF">P168DRAFT_232565</name>
</gene>
<keyword evidence="5" id="KW-0223">Dioxygenase</keyword>
<evidence type="ECO:0000256" key="2">
    <source>
        <dbReference type="ARBA" id="ARBA00022723"/>
    </source>
</evidence>
<name>A0A2I1D964_ASPC2</name>
<dbReference type="VEuPathDB" id="FungiDB:P168DRAFT_232565"/>
<evidence type="ECO:0000256" key="3">
    <source>
        <dbReference type="ARBA" id="ARBA00023004"/>
    </source>
</evidence>
<evidence type="ECO:0000313" key="7">
    <source>
        <dbReference type="Proteomes" id="UP000234254"/>
    </source>
</evidence>
<dbReference type="EC" id="1.13.11.52" evidence="5"/>
<dbReference type="AlphaFoldDB" id="A0A2I1D964"/>
<comment type="caution">
    <text evidence="6">The sequence shown here is derived from an EMBL/GenBank/DDBJ whole genome shotgun (WGS) entry which is preliminary data.</text>
</comment>
<comment type="function">
    <text evidence="5">Produces N-formyl-kynurenine through the oxidation of tryptophan.</text>
</comment>
<keyword evidence="3 4" id="KW-0408">Iron</keyword>
<dbReference type="OrthoDB" id="540174at2759"/>
<dbReference type="GO" id="GO:0034354">
    <property type="term" value="P:'de novo' NAD+ biosynthetic process from L-tryptophan"/>
    <property type="evidence" value="ECO:0007669"/>
    <property type="project" value="TreeGrafter"/>
</dbReference>
<dbReference type="Pfam" id="PF01231">
    <property type="entry name" value="IDO"/>
    <property type="match status" value="1"/>
</dbReference>
<dbReference type="GO" id="GO:0033754">
    <property type="term" value="F:indoleamine 2,3-dioxygenase activity"/>
    <property type="evidence" value="ECO:0007669"/>
    <property type="project" value="UniProtKB-EC"/>
</dbReference>
<dbReference type="PROSITE" id="PS00876">
    <property type="entry name" value="IDO_1"/>
    <property type="match status" value="1"/>
</dbReference>
<dbReference type="InterPro" id="IPR037217">
    <property type="entry name" value="Trp/Indoleamine_2_3_dOase-like"/>
</dbReference>